<dbReference type="PANTHER" id="PTHR48041:SF139">
    <property type="entry name" value="PROTEIN SCARLET"/>
    <property type="match status" value="1"/>
</dbReference>
<dbReference type="AlphaFoldDB" id="A0A0G4FTC4"/>
<dbReference type="InterPro" id="IPR013525">
    <property type="entry name" value="ABC2_TM"/>
</dbReference>
<feature type="transmembrane region" description="Helical" evidence="7">
    <location>
        <begin position="132"/>
        <end position="153"/>
    </location>
</feature>
<reference evidence="9" key="1">
    <citation type="submission" date="2014-11" db="EMBL/GenBank/DDBJ databases">
        <authorList>
            <person name="Otto D Thomas"/>
            <person name="Naeem Raeece"/>
        </authorList>
    </citation>
    <scope>NUCLEOTIDE SEQUENCE</scope>
</reference>
<dbReference type="VEuPathDB" id="CryptoDB:Cvel_18623"/>
<dbReference type="EMBL" id="CDMZ01000612">
    <property type="protein sequence ID" value="CEM17890.1"/>
    <property type="molecule type" value="Genomic_DNA"/>
</dbReference>
<feature type="region of interest" description="Disordered" evidence="6">
    <location>
        <begin position="729"/>
        <end position="853"/>
    </location>
</feature>
<dbReference type="GO" id="GO:0140359">
    <property type="term" value="F:ABC-type transporter activity"/>
    <property type="evidence" value="ECO:0007669"/>
    <property type="project" value="InterPro"/>
</dbReference>
<feature type="compositionally biased region" description="Basic and acidic residues" evidence="6">
    <location>
        <begin position="769"/>
        <end position="779"/>
    </location>
</feature>
<dbReference type="PhylomeDB" id="A0A0G4FTC4"/>
<dbReference type="GO" id="GO:0016020">
    <property type="term" value="C:membrane"/>
    <property type="evidence" value="ECO:0007669"/>
    <property type="project" value="UniProtKB-SubCell"/>
</dbReference>
<name>A0A0G4FTC4_9ALVE</name>
<feature type="region of interest" description="Disordered" evidence="6">
    <location>
        <begin position="282"/>
        <end position="314"/>
    </location>
</feature>
<proteinExistence type="predicted"/>
<organism evidence="9">
    <name type="scientific">Chromera velia CCMP2878</name>
    <dbReference type="NCBI Taxonomy" id="1169474"/>
    <lineage>
        <taxon>Eukaryota</taxon>
        <taxon>Sar</taxon>
        <taxon>Alveolata</taxon>
        <taxon>Colpodellida</taxon>
        <taxon>Chromeraceae</taxon>
        <taxon>Chromera</taxon>
    </lineage>
</organism>
<evidence type="ECO:0000313" key="9">
    <source>
        <dbReference type="EMBL" id="CEM17890.1"/>
    </source>
</evidence>
<evidence type="ECO:0000256" key="5">
    <source>
        <dbReference type="ARBA" id="ARBA00023136"/>
    </source>
</evidence>
<evidence type="ECO:0000256" key="1">
    <source>
        <dbReference type="ARBA" id="ARBA00004141"/>
    </source>
</evidence>
<sequence>MSLGHSLIAHACTPQNGKNSRWDAFLGLLHFLQVFGNLSLVAPHAVEQRIAILVQSLICNGMIALVKSLTFFSREQEVVRRERQSRLYGALPYLLGKALVETPVDAAFPFIFGWTLHKLCGLKTEGGARLRFVGTLIVHSLASAVLGMALSSALPSPEVALAVGPALFVVFILLGGFLENEELPLWLRPVKMVSTVNWTYRALATNEFRGQVFTQEEVRPPGFAGKFISVRPPDLTGEQVLERLGLTGETVSRPLRRQGLLMTVELLLCLVGLSFRGQRSAMLRPPTADQGGDGNPGDSQLPLQEGKEQNPVDKSKLSKVTWALSIGVDYLRGRRAGEEDESVVSITQEAAKTLYKNLQQFLGSPGPDPVSEQQGRGLKGFAVANRVKFVNVTVYPTKPIRISQLSEKLYRKKIALYFVIGLDCKDVAPFGSDSHTAVSSLKSGDVQPQRPVKAVYKFFCQALSNLLSNNPDTPSLNLSVNKDKYGKTKLQLVLFQPSDTASRDDNFRPDDETHARLLQSLWAENLKKDGGSLAHLSFEFCMNDVEGSLEKRVADFMKKVRTVLSKPPSVVNMSTLPTPPGSDPNNSSNITFILDPDSLCRIACCGREVREGSEAAGIVETVSLWSTVMVFGGAMEQYGRRRGKNVKGAAAAAAAARPVDASNTLPTSLPASRRAATALPFAVPLALPPAGLSQTAGAAAAASSSVFRNPGTALFLGSGAFISITTSMDCEKEKDKEKGKEDAERGGDKGSWDEGPASGGGQSAGCEGRLPDKRSRPVEEPSQTTGDGVGEVEEEKKEEEEDDAVSEEGKGESTEIGVPKRRRHSTNDPEEGGGERARGGADQEGVQQEGGME</sequence>
<feature type="transmembrane region" description="Helical" evidence="7">
    <location>
        <begin position="24"/>
        <end position="46"/>
    </location>
</feature>
<dbReference type="PANTHER" id="PTHR48041">
    <property type="entry name" value="ABC TRANSPORTER G FAMILY MEMBER 28"/>
    <property type="match status" value="1"/>
</dbReference>
<comment type="subcellular location">
    <subcellularLocation>
        <location evidence="1">Membrane</location>
        <topology evidence="1">Multi-pass membrane protein</topology>
    </subcellularLocation>
</comment>
<keyword evidence="2" id="KW-0813">Transport</keyword>
<evidence type="ECO:0000256" key="2">
    <source>
        <dbReference type="ARBA" id="ARBA00022448"/>
    </source>
</evidence>
<accession>A0A0G4FTC4</accession>
<evidence type="ECO:0000256" key="6">
    <source>
        <dbReference type="SAM" id="MobiDB-lite"/>
    </source>
</evidence>
<feature type="transmembrane region" description="Helical" evidence="7">
    <location>
        <begin position="159"/>
        <end position="178"/>
    </location>
</feature>
<feature type="compositionally biased region" description="Basic and acidic residues" evidence="6">
    <location>
        <begin position="729"/>
        <end position="752"/>
    </location>
</feature>
<gene>
    <name evidence="9" type="ORF">Cvel_18623</name>
</gene>
<evidence type="ECO:0000256" key="7">
    <source>
        <dbReference type="SAM" id="Phobius"/>
    </source>
</evidence>
<feature type="compositionally biased region" description="Basic and acidic residues" evidence="6">
    <location>
        <begin position="305"/>
        <end position="314"/>
    </location>
</feature>
<evidence type="ECO:0000259" key="8">
    <source>
        <dbReference type="Pfam" id="PF01061"/>
    </source>
</evidence>
<feature type="domain" description="ABC-2 type transporter transmembrane" evidence="8">
    <location>
        <begin position="28"/>
        <end position="208"/>
    </location>
</feature>
<dbReference type="Pfam" id="PF01061">
    <property type="entry name" value="ABC2_membrane"/>
    <property type="match status" value="1"/>
</dbReference>
<protein>
    <recommendedName>
        <fullName evidence="8">ABC-2 type transporter transmembrane domain-containing protein</fullName>
    </recommendedName>
</protein>
<keyword evidence="3 7" id="KW-0812">Transmembrane</keyword>
<feature type="compositionally biased region" description="Acidic residues" evidence="6">
    <location>
        <begin position="790"/>
        <end position="806"/>
    </location>
</feature>
<dbReference type="InterPro" id="IPR050352">
    <property type="entry name" value="ABCG_transporters"/>
</dbReference>
<keyword evidence="4 7" id="KW-1133">Transmembrane helix</keyword>
<evidence type="ECO:0000256" key="4">
    <source>
        <dbReference type="ARBA" id="ARBA00022989"/>
    </source>
</evidence>
<evidence type="ECO:0000256" key="3">
    <source>
        <dbReference type="ARBA" id="ARBA00022692"/>
    </source>
</evidence>
<keyword evidence="5 7" id="KW-0472">Membrane</keyword>
<feature type="transmembrane region" description="Helical" evidence="7">
    <location>
        <begin position="52"/>
        <end position="73"/>
    </location>
</feature>